<proteinExistence type="predicted"/>
<feature type="compositionally biased region" description="Polar residues" evidence="1">
    <location>
        <begin position="535"/>
        <end position="550"/>
    </location>
</feature>
<feature type="compositionally biased region" description="Low complexity" evidence="1">
    <location>
        <begin position="1201"/>
        <end position="1215"/>
    </location>
</feature>
<protein>
    <recommendedName>
        <fullName evidence="2">C2H2-type domain-containing protein</fullName>
    </recommendedName>
</protein>
<feature type="compositionally biased region" description="Low complexity" evidence="1">
    <location>
        <begin position="523"/>
        <end position="534"/>
    </location>
</feature>
<reference evidence="3 4" key="1">
    <citation type="submission" date="2013-03" db="EMBL/GenBank/DDBJ databases">
        <title>The Genome Sequence of Capronia coronata CBS 617.96.</title>
        <authorList>
            <consortium name="The Broad Institute Genomics Platform"/>
            <person name="Cuomo C."/>
            <person name="de Hoog S."/>
            <person name="Gorbushina A."/>
            <person name="Walker B."/>
            <person name="Young S.K."/>
            <person name="Zeng Q."/>
            <person name="Gargeya S."/>
            <person name="Fitzgerald M."/>
            <person name="Haas B."/>
            <person name="Abouelleil A."/>
            <person name="Allen A.W."/>
            <person name="Alvarado L."/>
            <person name="Arachchi H.M."/>
            <person name="Berlin A.M."/>
            <person name="Chapman S.B."/>
            <person name="Gainer-Dewar J."/>
            <person name="Goldberg J."/>
            <person name="Griggs A."/>
            <person name="Gujja S."/>
            <person name="Hansen M."/>
            <person name="Howarth C."/>
            <person name="Imamovic A."/>
            <person name="Ireland A."/>
            <person name="Larimer J."/>
            <person name="McCowan C."/>
            <person name="Murphy C."/>
            <person name="Pearson M."/>
            <person name="Poon T.W."/>
            <person name="Priest M."/>
            <person name="Roberts A."/>
            <person name="Saif S."/>
            <person name="Shea T."/>
            <person name="Sisk P."/>
            <person name="Sykes S."/>
            <person name="Wortman J."/>
            <person name="Nusbaum C."/>
            <person name="Birren B."/>
        </authorList>
    </citation>
    <scope>NUCLEOTIDE SEQUENCE [LARGE SCALE GENOMIC DNA]</scope>
    <source>
        <strain evidence="3 4">CBS 617.96</strain>
    </source>
</reference>
<feature type="region of interest" description="Disordered" evidence="1">
    <location>
        <begin position="1"/>
        <end position="125"/>
    </location>
</feature>
<feature type="compositionally biased region" description="Polar residues" evidence="1">
    <location>
        <begin position="15"/>
        <end position="43"/>
    </location>
</feature>
<dbReference type="Proteomes" id="UP000019484">
    <property type="component" value="Unassembled WGS sequence"/>
</dbReference>
<feature type="compositionally biased region" description="Polar residues" evidence="1">
    <location>
        <begin position="113"/>
        <end position="124"/>
    </location>
</feature>
<feature type="compositionally biased region" description="Polar residues" evidence="1">
    <location>
        <begin position="562"/>
        <end position="601"/>
    </location>
</feature>
<dbReference type="InterPro" id="IPR013087">
    <property type="entry name" value="Znf_C2H2_type"/>
</dbReference>
<name>W9YP20_9EURO</name>
<dbReference type="STRING" id="1182541.W9YP20"/>
<feature type="region of interest" description="Disordered" evidence="1">
    <location>
        <begin position="235"/>
        <end position="318"/>
    </location>
</feature>
<gene>
    <name evidence="3" type="ORF">A1O1_02697</name>
</gene>
<feature type="compositionally biased region" description="Polar residues" evidence="1">
    <location>
        <begin position="800"/>
        <end position="821"/>
    </location>
</feature>
<evidence type="ECO:0000313" key="3">
    <source>
        <dbReference type="EMBL" id="EXJ94303.1"/>
    </source>
</evidence>
<feature type="compositionally biased region" description="Polar residues" evidence="1">
    <location>
        <begin position="299"/>
        <end position="318"/>
    </location>
</feature>
<dbReference type="OrthoDB" id="5424797at2759"/>
<evidence type="ECO:0000313" key="4">
    <source>
        <dbReference type="Proteomes" id="UP000019484"/>
    </source>
</evidence>
<dbReference type="HOGENOM" id="CLU_004655_0_0_1"/>
<feature type="compositionally biased region" description="Low complexity" evidence="1">
    <location>
        <begin position="240"/>
        <end position="254"/>
    </location>
</feature>
<feature type="compositionally biased region" description="Polar residues" evidence="1">
    <location>
        <begin position="62"/>
        <end position="91"/>
    </location>
</feature>
<feature type="domain" description="C2H2-type" evidence="2">
    <location>
        <begin position="1275"/>
        <end position="1298"/>
    </location>
</feature>
<feature type="region of interest" description="Disordered" evidence="1">
    <location>
        <begin position="140"/>
        <end position="180"/>
    </location>
</feature>
<evidence type="ECO:0000259" key="2">
    <source>
        <dbReference type="PROSITE" id="PS00028"/>
    </source>
</evidence>
<comment type="caution">
    <text evidence="3">The sequence shown here is derived from an EMBL/GenBank/DDBJ whole genome shotgun (WGS) entry which is preliminary data.</text>
</comment>
<feature type="region of interest" description="Disordered" evidence="1">
    <location>
        <begin position="1084"/>
        <end position="1246"/>
    </location>
</feature>
<keyword evidence="4" id="KW-1185">Reference proteome</keyword>
<dbReference type="GeneID" id="19157596"/>
<organism evidence="3 4">
    <name type="scientific">Capronia coronata CBS 617.96</name>
    <dbReference type="NCBI Taxonomy" id="1182541"/>
    <lineage>
        <taxon>Eukaryota</taxon>
        <taxon>Fungi</taxon>
        <taxon>Dikarya</taxon>
        <taxon>Ascomycota</taxon>
        <taxon>Pezizomycotina</taxon>
        <taxon>Eurotiomycetes</taxon>
        <taxon>Chaetothyriomycetidae</taxon>
        <taxon>Chaetothyriales</taxon>
        <taxon>Herpotrichiellaceae</taxon>
        <taxon>Capronia</taxon>
    </lineage>
</organism>
<feature type="compositionally biased region" description="Polar residues" evidence="1">
    <location>
        <begin position="255"/>
        <end position="291"/>
    </location>
</feature>
<dbReference type="eggNOG" id="ENOG502S4ZA">
    <property type="taxonomic scope" value="Eukaryota"/>
</dbReference>
<accession>W9YP20</accession>
<dbReference type="EMBL" id="AMWN01000002">
    <property type="protein sequence ID" value="EXJ94303.1"/>
    <property type="molecule type" value="Genomic_DNA"/>
</dbReference>
<sequence>MSYVSPSSFGDYYDSGNQGQNVQNSYNGGRQPASHNPYATQASYPGDIRQSRYGSSGYDYARQNQQNYANSSRQQTYSNDSWKNSNTQNTSYDDRRQGDSYTTGGTMGDSGQGYYNSTPSTSAGQDVHELNNLAYASGLEDSAASQRQTHHVHHQSASSAARHPPTSGATAPNRVLSPVTQSASRYNVTPAMKYPYHNEPPSGSSQQAPISAAAALAGAVNRCFPQPSVSPVMDTVKATQASAAQRSASPYPQSTQEQAQLRTSSGTPRTTYGSSSISAGTMGQQWSQSGSAGRHVRAPSQNTQPRASRPQTQASAPVNSISNLVTNTMEEAPQTVYSPTMETQNMVPDYIDPSKVFNPYHLEHERRRREAEAQAKRKAEEAAAAAREREVEEAARKKKEEEEAARKKKEEEEAARKKAQEAAAAQAKRKAQDAVPIADRQISSTVSGNASSKVAERISTPRTQQLPGPSQQAAQSSQTGSTSEADMAAELKALMDRMKEFRNKDPSLFQKLWDDMRKPGQGPAPAVPAHSPSPQMSQQAVVPSQNQPVSATLPRPAPAATGESSMSPQVAHPQTISTHNSLPTTAETPKSGKMQLSTPDSTDSRRLNGYRVVVEDNDAGLPDLGRFPAERRIRTSYYKKPATPANVPLPDAVVPPDGTTQSIADAPVDPAKSRIAVPPPPVALTFSNARTPALAQGLPPKAPAGGTIWPEEKRNALAEAAVRSLTALPENSGVQISPADIHAMLDKNPSYLDLCEMLEGKGLRFNRGHFARQLLSNVPYLNGSSAKTVQSQPHPPALQPGQTSTQVVGQRLSNPAIQSPATPAVSAPKQNAISGQPVRPTQYTGAVPPAVSISGQNQARAVKPEKLPSESQQHAQNRRASKASSSIHSRTEPPPGSKEAMARKRDFSELIDLAALSDNEDYVMSRKQARIDSPSPERDVFEQYHQQMLSAAHVHSPGQGVGSFVQPPPLQSGPPLKFNTAPTPMLQGSRQFIHPSTTSRLAEPVLSTRLLAKPINKSEALRKTYYNPKTIARDILIAAGRHPTERPLNAHMAGLLGKHIELDSDLSTFDWDAVDPGGPPIPQVVLVDVPTEPPRYKSGQQGIRRIEPNNDNHNGSPLPDSEKRGMPAPAPKSKANVAEQREDKAKQLQSSAQPGTDSRPSQVQRSRDSNAAGAQNAKVVIPQKRKASVTSPEATPRPQLATRSTRSSSTQARPASEPDKMSDGSVFPSLKRRGRPPGAKNRPREYAETIKQGAKQEISVTVPSPASPSLPVYRCHWKGCKAHLHNLATLRQHISKVHRPTAEEVDKYGYICWWKKCQYLKFDNDGLITPQKVFDRSNEWLGHIDEDHLHPIALKYGDGPSTKHIGKQESSSFDVSRLLYNPLQSRQATRTLSHTDPQTILQDRTRYLSDESGRTTTPAISKKSLKDLEPDTMALLKAGHDDAEGMAQRSFMKTHRAEKSSPKAVAEETLRAMEARKAALGPGIDKGGCILVNEARRATLMQNPRIRRVVHANY</sequence>
<feature type="compositionally biased region" description="Polar residues" evidence="1">
    <location>
        <begin position="441"/>
        <end position="452"/>
    </location>
</feature>
<feature type="compositionally biased region" description="Polar residues" evidence="1">
    <location>
        <begin position="1147"/>
        <end position="1164"/>
    </location>
</feature>
<feature type="region of interest" description="Disordered" evidence="1">
    <location>
        <begin position="785"/>
        <end position="902"/>
    </location>
</feature>
<dbReference type="RefSeq" id="XP_007721797.1">
    <property type="nucleotide sequence ID" value="XM_007723607.1"/>
</dbReference>
<feature type="compositionally biased region" description="Basic and acidic residues" evidence="1">
    <location>
        <begin position="364"/>
        <end position="420"/>
    </location>
</feature>
<dbReference type="PROSITE" id="PS00028">
    <property type="entry name" value="ZINC_FINGER_C2H2_1"/>
    <property type="match status" value="1"/>
</dbReference>
<feature type="region of interest" description="Disordered" evidence="1">
    <location>
        <begin position="364"/>
        <end position="491"/>
    </location>
</feature>
<evidence type="ECO:0000256" key="1">
    <source>
        <dbReference type="SAM" id="MobiDB-lite"/>
    </source>
</evidence>
<feature type="compositionally biased region" description="Low complexity" evidence="1">
    <location>
        <begin position="464"/>
        <end position="483"/>
    </location>
</feature>
<feature type="region of interest" description="Disordered" evidence="1">
    <location>
        <begin position="514"/>
        <end position="605"/>
    </location>
</feature>
<feature type="compositionally biased region" description="Polar residues" evidence="1">
    <location>
        <begin position="828"/>
        <end position="844"/>
    </location>
</feature>